<dbReference type="Pfam" id="PF13505">
    <property type="entry name" value="OMP_b-brl"/>
    <property type="match status" value="1"/>
</dbReference>
<protein>
    <recommendedName>
        <fullName evidence="3">Outer membrane protein beta-barrel domain-containing protein</fullName>
    </recommendedName>
</protein>
<accession>W0F352</accession>
<feature type="chain" id="PRO_5004788278" description="Outer membrane protein beta-barrel domain-containing protein" evidence="2">
    <location>
        <begin position="20"/>
        <end position="207"/>
    </location>
</feature>
<reference evidence="4 5" key="1">
    <citation type="submission" date="2013-12" db="EMBL/GenBank/DDBJ databases">
        <authorList>
            <consortium name="DOE Joint Genome Institute"/>
            <person name="Eisen J."/>
            <person name="Huntemann M."/>
            <person name="Han J."/>
            <person name="Chen A."/>
            <person name="Kyrpides N."/>
            <person name="Mavromatis K."/>
            <person name="Markowitz V."/>
            <person name="Palaniappan K."/>
            <person name="Ivanova N."/>
            <person name="Schaumberg A."/>
            <person name="Pati A."/>
            <person name="Liolios K."/>
            <person name="Nordberg H.P."/>
            <person name="Cantor M.N."/>
            <person name="Hua S.X."/>
            <person name="Woyke T."/>
        </authorList>
    </citation>
    <scope>NUCLEOTIDE SEQUENCE [LARGE SCALE GENOMIC DNA]</scope>
    <source>
        <strain evidence="5">DSM 19437</strain>
    </source>
</reference>
<dbReference type="HOGENOM" id="CLU_100971_2_0_10"/>
<evidence type="ECO:0000313" key="4">
    <source>
        <dbReference type="EMBL" id="AHF15731.1"/>
    </source>
</evidence>
<dbReference type="STRING" id="929713.NIASO_12360"/>
<dbReference type="InterPro" id="IPR027385">
    <property type="entry name" value="Beta-barrel_OMP"/>
</dbReference>
<dbReference type="SUPFAM" id="SSF56925">
    <property type="entry name" value="OMPA-like"/>
    <property type="match status" value="1"/>
</dbReference>
<evidence type="ECO:0000259" key="3">
    <source>
        <dbReference type="Pfam" id="PF13505"/>
    </source>
</evidence>
<dbReference type="Proteomes" id="UP000003586">
    <property type="component" value="Chromosome"/>
</dbReference>
<evidence type="ECO:0000256" key="2">
    <source>
        <dbReference type="SAM" id="SignalP"/>
    </source>
</evidence>
<gene>
    <name evidence="4" type="ORF">NIASO_12360</name>
</gene>
<evidence type="ECO:0000256" key="1">
    <source>
        <dbReference type="ARBA" id="ARBA00022729"/>
    </source>
</evidence>
<feature type="signal peptide" evidence="2">
    <location>
        <begin position="1"/>
        <end position="19"/>
    </location>
</feature>
<dbReference type="EMBL" id="CP007035">
    <property type="protein sequence ID" value="AHF15731.1"/>
    <property type="molecule type" value="Genomic_DNA"/>
</dbReference>
<dbReference type="KEGG" id="nso:NIASO_12360"/>
<evidence type="ECO:0000313" key="5">
    <source>
        <dbReference type="Proteomes" id="UP000003586"/>
    </source>
</evidence>
<keyword evidence="1 2" id="KW-0732">Signal</keyword>
<dbReference type="Gene3D" id="2.40.160.60">
    <property type="entry name" value="Outer membrane protein transport protein (OMPP1/FadL/TodX)"/>
    <property type="match status" value="1"/>
</dbReference>
<dbReference type="eggNOG" id="ENOG5032UUX">
    <property type="taxonomic scope" value="Bacteria"/>
</dbReference>
<proteinExistence type="predicted"/>
<dbReference type="AlphaFoldDB" id="W0F352"/>
<keyword evidence="5" id="KW-1185">Reference proteome</keyword>
<sequence>MKKIVLSLFSLAVIAGANAQSGTVLVGGNVDFNSRSFKDSAGNKDNMNYFQISPTVGYQFNDNWTVGVVGSVSTTKNASVFGSDDLIGISGIQYDNNVKTTAWGVGPFVRYTAPLSDIFAVYGQLQGQYMSSKVKVNGQNANSQEKNGFNVGFYPAVFINVKNGFGLNFNVGGIEYASMKYKQSQDKVNNFNVTFGRSVGIGLSKNF</sequence>
<dbReference type="RefSeq" id="WP_008585929.1">
    <property type="nucleotide sequence ID" value="NZ_CP007035.1"/>
</dbReference>
<dbReference type="InterPro" id="IPR011250">
    <property type="entry name" value="OMP/PagP_B-barrel"/>
</dbReference>
<name>W0F352_9BACT</name>
<dbReference type="OrthoDB" id="952167at2"/>
<feature type="domain" description="Outer membrane protein beta-barrel" evidence="3">
    <location>
        <begin position="6"/>
        <end position="196"/>
    </location>
</feature>
<organism evidence="4 5">
    <name type="scientific">Niabella soli DSM 19437</name>
    <dbReference type="NCBI Taxonomy" id="929713"/>
    <lineage>
        <taxon>Bacteria</taxon>
        <taxon>Pseudomonadati</taxon>
        <taxon>Bacteroidota</taxon>
        <taxon>Chitinophagia</taxon>
        <taxon>Chitinophagales</taxon>
        <taxon>Chitinophagaceae</taxon>
        <taxon>Niabella</taxon>
    </lineage>
</organism>